<dbReference type="Proteomes" id="UP000324222">
    <property type="component" value="Unassembled WGS sequence"/>
</dbReference>
<evidence type="ECO:0000313" key="2">
    <source>
        <dbReference type="Proteomes" id="UP000324222"/>
    </source>
</evidence>
<accession>A0A5B7EN74</accession>
<dbReference type="OrthoDB" id="10264062at2759"/>
<proteinExistence type="predicted"/>
<keyword evidence="2" id="KW-1185">Reference proteome</keyword>
<evidence type="ECO:0000313" key="1">
    <source>
        <dbReference type="EMBL" id="MPC35642.1"/>
    </source>
</evidence>
<name>A0A5B7EN74_PORTR</name>
<reference evidence="1 2" key="1">
    <citation type="submission" date="2019-05" db="EMBL/GenBank/DDBJ databases">
        <title>Another draft genome of Portunus trituberculatus and its Hox gene families provides insights of decapod evolution.</title>
        <authorList>
            <person name="Jeong J.-H."/>
            <person name="Song I."/>
            <person name="Kim S."/>
            <person name="Choi T."/>
            <person name="Kim D."/>
            <person name="Ryu S."/>
            <person name="Kim W."/>
        </authorList>
    </citation>
    <scope>NUCLEOTIDE SEQUENCE [LARGE SCALE GENOMIC DNA]</scope>
    <source>
        <tissue evidence="1">Muscle</tissue>
    </source>
</reference>
<comment type="caution">
    <text evidence="1">The sequence shown here is derived from an EMBL/GenBank/DDBJ whole genome shotgun (WGS) entry which is preliminary data.</text>
</comment>
<dbReference type="AlphaFoldDB" id="A0A5B7EN74"/>
<dbReference type="EMBL" id="VSRR010003317">
    <property type="protein sequence ID" value="MPC35642.1"/>
    <property type="molecule type" value="Genomic_DNA"/>
</dbReference>
<protein>
    <submittedName>
        <fullName evidence="1">TBC1 domain family member 15</fullName>
    </submittedName>
</protein>
<sequence>MAKPPYFLFIDPLDPTIFMYTGVEDYVRDAESREDDVAEIFHSLNGFEDLEPGYELLTKKRFLNERPEVERLSPMTHGEFQEYVDDDGRVLEVDQMKQRIFRGVSDWKKSIIIST</sequence>
<organism evidence="1 2">
    <name type="scientific">Portunus trituberculatus</name>
    <name type="common">Swimming crab</name>
    <name type="synonym">Neptunus trituberculatus</name>
    <dbReference type="NCBI Taxonomy" id="210409"/>
    <lineage>
        <taxon>Eukaryota</taxon>
        <taxon>Metazoa</taxon>
        <taxon>Ecdysozoa</taxon>
        <taxon>Arthropoda</taxon>
        <taxon>Crustacea</taxon>
        <taxon>Multicrustacea</taxon>
        <taxon>Malacostraca</taxon>
        <taxon>Eumalacostraca</taxon>
        <taxon>Eucarida</taxon>
        <taxon>Decapoda</taxon>
        <taxon>Pleocyemata</taxon>
        <taxon>Brachyura</taxon>
        <taxon>Eubrachyura</taxon>
        <taxon>Portunoidea</taxon>
        <taxon>Portunidae</taxon>
        <taxon>Portuninae</taxon>
        <taxon>Portunus</taxon>
    </lineage>
</organism>
<gene>
    <name evidence="1" type="primary">TBC1D15</name>
    <name evidence="1" type="ORF">E2C01_029068</name>
</gene>